<evidence type="ECO:0000313" key="2">
    <source>
        <dbReference type="Proteomes" id="UP000825228"/>
    </source>
</evidence>
<organism evidence="1 2">
    <name type="scientific">Rhodococcoides corynebacterioides</name>
    <dbReference type="NCBI Taxonomy" id="53972"/>
    <lineage>
        <taxon>Bacteria</taxon>
        <taxon>Bacillati</taxon>
        <taxon>Actinomycetota</taxon>
        <taxon>Actinomycetes</taxon>
        <taxon>Mycobacteriales</taxon>
        <taxon>Nocardiaceae</taxon>
        <taxon>Rhodococcoides</taxon>
    </lineage>
</organism>
<evidence type="ECO:0000313" key="1">
    <source>
        <dbReference type="EMBL" id="MBY6366730.1"/>
    </source>
</evidence>
<evidence type="ECO:0008006" key="3">
    <source>
        <dbReference type="Google" id="ProtNLM"/>
    </source>
</evidence>
<gene>
    <name evidence="1" type="ORF">HQ603_08185</name>
</gene>
<comment type="caution">
    <text evidence="1">The sequence shown here is derived from an EMBL/GenBank/DDBJ whole genome shotgun (WGS) entry which is preliminary data.</text>
</comment>
<dbReference type="Proteomes" id="UP000825228">
    <property type="component" value="Unassembled WGS sequence"/>
</dbReference>
<accession>A0ABS7P2W1</accession>
<dbReference type="EMBL" id="JABUBU010000004">
    <property type="protein sequence ID" value="MBY6366730.1"/>
    <property type="molecule type" value="Genomic_DNA"/>
</dbReference>
<name>A0ABS7P2W1_9NOCA</name>
<proteinExistence type="predicted"/>
<sequence length="211" mass="21642">MARIGSALALVAIAALVLVLGVTTPASRAPSATDTLGPSTDETAADYLARIGPPAEDDGQERWALVSPVRSVRADEIRGLVGDVRVSVVYVHVPLDRVQTPLLTVAVPDTESVLTRAVRDAAGRLGPGRDARGEAVTAAVRSRLLGDCACVAGVLVRGTAADLRRVADADGVRGVEVAPPAAAFARLAVTPLWPEREGTAVVPDDGPVPPA</sequence>
<keyword evidence="2" id="KW-1185">Reference proteome</keyword>
<reference evidence="1 2" key="1">
    <citation type="submission" date="2020-06" db="EMBL/GenBank/DDBJ databases">
        <title>Taxonomy, biology and ecology of Rhodococcus bacteria occurring in California pistachio and other woody hosts as revealed by genome sequence analyses.</title>
        <authorList>
            <person name="Gai Y."/>
            <person name="Riely B."/>
        </authorList>
    </citation>
    <scope>NUCLEOTIDE SEQUENCE [LARGE SCALE GENOMIC DNA]</scope>
    <source>
        <strain evidence="1 2">BP-281</strain>
    </source>
</reference>
<dbReference type="RefSeq" id="WP_222684053.1">
    <property type="nucleotide sequence ID" value="NZ_JABUBT010000038.1"/>
</dbReference>
<protein>
    <recommendedName>
        <fullName evidence="3">Secreted protein</fullName>
    </recommendedName>
</protein>